<keyword evidence="6" id="KW-0479">Metal-binding</keyword>
<evidence type="ECO:0000256" key="12">
    <source>
        <dbReference type="ARBA" id="ARBA00023152"/>
    </source>
</evidence>
<dbReference type="InterPro" id="IPR042179">
    <property type="entry name" value="KGD_C_sf"/>
</dbReference>
<dbReference type="GO" id="GO:0045252">
    <property type="term" value="C:oxoglutarate dehydrogenase complex"/>
    <property type="evidence" value="ECO:0007669"/>
    <property type="project" value="TreeGrafter"/>
</dbReference>
<evidence type="ECO:0000256" key="13">
    <source>
        <dbReference type="ARBA" id="ARBA00030680"/>
    </source>
</evidence>
<gene>
    <name evidence="18" type="ORF">g.20848</name>
</gene>
<keyword evidence="8" id="KW-0809">Transit peptide</keyword>
<evidence type="ECO:0000256" key="5">
    <source>
        <dbReference type="ARBA" id="ARBA00012280"/>
    </source>
</evidence>
<dbReference type="NCBIfam" id="TIGR00239">
    <property type="entry name" value="2oxo_dh_E1"/>
    <property type="match status" value="1"/>
</dbReference>
<evidence type="ECO:0000256" key="14">
    <source>
        <dbReference type="ARBA" id="ARBA00037426"/>
    </source>
</evidence>
<dbReference type="GO" id="GO:0030976">
    <property type="term" value="F:thiamine pyrophosphate binding"/>
    <property type="evidence" value="ECO:0007669"/>
    <property type="project" value="InterPro"/>
</dbReference>
<comment type="function">
    <text evidence="14">The 2-oxoglutarate dehydrogenase complex catalyzes the overall conversion of 2-oxoglutarate to succinyl-CoA and CO(2). It contains multiple copies of three enzymatic components: 2-oxoglutarate dehydrogenase (E1), dihydrolipoamide succinyltransferase (E2) and lipoamide dehydrogenase (E3).</text>
</comment>
<evidence type="ECO:0000256" key="1">
    <source>
        <dbReference type="ARBA" id="ARBA00001946"/>
    </source>
</evidence>
<evidence type="ECO:0000256" key="11">
    <source>
        <dbReference type="ARBA" id="ARBA00023128"/>
    </source>
</evidence>
<evidence type="ECO:0000256" key="8">
    <source>
        <dbReference type="ARBA" id="ARBA00022946"/>
    </source>
</evidence>
<evidence type="ECO:0000256" key="15">
    <source>
        <dbReference type="ARBA" id="ARBA00040267"/>
    </source>
</evidence>
<keyword evidence="11" id="KW-0496">Mitochondrion</keyword>
<evidence type="ECO:0000256" key="7">
    <source>
        <dbReference type="ARBA" id="ARBA00022842"/>
    </source>
</evidence>
<dbReference type="NCBIfam" id="NF008907">
    <property type="entry name" value="PRK12270.1"/>
    <property type="match status" value="1"/>
</dbReference>
<evidence type="ECO:0000256" key="6">
    <source>
        <dbReference type="ARBA" id="ARBA00022723"/>
    </source>
</evidence>
<dbReference type="GO" id="GO:0046872">
    <property type="term" value="F:metal ion binding"/>
    <property type="evidence" value="ECO:0007669"/>
    <property type="project" value="UniProtKB-KW"/>
</dbReference>
<dbReference type="InterPro" id="IPR032106">
    <property type="entry name" value="2-oxogl_dehyd_N"/>
</dbReference>
<dbReference type="GO" id="GO:0006096">
    <property type="term" value="P:glycolytic process"/>
    <property type="evidence" value="ECO:0007669"/>
    <property type="project" value="UniProtKB-KW"/>
</dbReference>
<dbReference type="NCBIfam" id="NF006914">
    <property type="entry name" value="PRK09404.1"/>
    <property type="match status" value="1"/>
</dbReference>
<protein>
    <recommendedName>
        <fullName evidence="15">2-oxoglutarate dehydrogenase, mitochondrial</fullName>
        <ecNumber evidence="5">1.2.4.2</ecNumber>
    </recommendedName>
    <alternativeName>
        <fullName evidence="16">2-oxoglutarate dehydrogenase complex component E1</fullName>
    </alternativeName>
    <alternativeName>
        <fullName evidence="13">Alpha-ketoglutarate dehydrogenase</fullName>
    </alternativeName>
</protein>
<evidence type="ECO:0000256" key="9">
    <source>
        <dbReference type="ARBA" id="ARBA00023002"/>
    </source>
</evidence>
<dbReference type="Gene3D" id="3.40.50.11610">
    <property type="entry name" value="Multifunctional 2-oxoglutarate metabolism enzyme, C-terminal domain"/>
    <property type="match status" value="1"/>
</dbReference>
<proteinExistence type="inferred from homology"/>
<evidence type="ECO:0000256" key="2">
    <source>
        <dbReference type="ARBA" id="ARBA00001964"/>
    </source>
</evidence>
<dbReference type="EC" id="1.2.4.2" evidence="5"/>
<dbReference type="GO" id="GO:0004591">
    <property type="term" value="F:oxoglutarate dehydrogenase (succinyl-transferring) activity"/>
    <property type="evidence" value="ECO:0007669"/>
    <property type="project" value="UniProtKB-EC"/>
</dbReference>
<dbReference type="Gene3D" id="1.10.287.1150">
    <property type="entry name" value="TPP helical domain"/>
    <property type="match status" value="1"/>
</dbReference>
<dbReference type="Pfam" id="PF16078">
    <property type="entry name" value="2-oxogl_dehyd_N"/>
    <property type="match status" value="1"/>
</dbReference>
<evidence type="ECO:0000256" key="4">
    <source>
        <dbReference type="ARBA" id="ARBA00006936"/>
    </source>
</evidence>
<dbReference type="InterPro" id="IPR011603">
    <property type="entry name" value="2oxoglutarate_DH_E1"/>
</dbReference>
<dbReference type="Pfam" id="PF16870">
    <property type="entry name" value="OxoGdeHyase_C"/>
    <property type="match status" value="1"/>
</dbReference>
<dbReference type="SMART" id="SM00861">
    <property type="entry name" value="Transket_pyr"/>
    <property type="match status" value="1"/>
</dbReference>
<dbReference type="InterPro" id="IPR029061">
    <property type="entry name" value="THDP-binding"/>
</dbReference>
<dbReference type="PANTHER" id="PTHR23152:SF4">
    <property type="entry name" value="2-OXOADIPATE DEHYDROGENASE COMPLEX COMPONENT E1"/>
    <property type="match status" value="1"/>
</dbReference>
<feature type="domain" description="Transketolase-like pyrimidine-binding" evidence="17">
    <location>
        <begin position="635"/>
        <end position="843"/>
    </location>
</feature>
<dbReference type="GO" id="GO:0005739">
    <property type="term" value="C:mitochondrion"/>
    <property type="evidence" value="ECO:0007669"/>
    <property type="project" value="UniProtKB-SubCell"/>
</dbReference>
<evidence type="ECO:0000313" key="18">
    <source>
        <dbReference type="EMBL" id="JAS41814.1"/>
    </source>
</evidence>
<dbReference type="Pfam" id="PF00676">
    <property type="entry name" value="E1_dh"/>
    <property type="match status" value="1"/>
</dbReference>
<comment type="cofactor">
    <cofactor evidence="2">
        <name>thiamine diphosphate</name>
        <dbReference type="ChEBI" id="CHEBI:58937"/>
    </cofactor>
</comment>
<dbReference type="InterPro" id="IPR031717">
    <property type="entry name" value="ODO-1/KGD_C"/>
</dbReference>
<evidence type="ECO:0000256" key="10">
    <source>
        <dbReference type="ARBA" id="ARBA00023052"/>
    </source>
</evidence>
<sequence>MSYTMNIRSKFLNSSLYTHFKSYYNSPVNNESFMNPSSATYLEDMHRLWKVDPKNVHASWDVYFRGVESGRPVGSAYVSPPSMSVPVTGSKQRFVTATSPASLTSSGESLNESTVREYLELQSIIQSFRIRGHLAATLDPLNIVRGEHIKSTRMQKFVLRHYKLPKDLNKKYILHNTDYISGGEKSLSVSEILKRLERAYCGSVGVEYMHIGNQDKYEFIRYKFESPGALKSLSPHEKKLILKRLIRAASFEDYLAKKYPSEKRFGLEGGEAMIPGVKSLIDTASALGVDIFNIGIAHRGRLNVLANVVRKPLQDIFAQFLPVSLEEQLGSGDVKYHLGTYMERVNFETKRPVVVSVIANPSHLESINPVVIGKTHAERVLIGDTEGNKVWSILIHGDAATTGQGVVYETLHLSELPCYTNHGSIHIIINNQIGFTTDPRLSRMSEYCTEVAKVSSAPIFHVNGDDPEAVCYVMKTAAEFKHEFKSDVVVDIVCYRKHGHNEGDQPMFTNPFMYKTIQKLKPVHVQYKEELLKHRVIDEEDVREMEKYTSEWLHDGFEKAKSVTVVKVRDWLDSPWKNFFTPDKDPLDVPITGANREVLLKIGEAVSTPPPNFEIHSGLVRVLKGRKEMMSANRVDWSFGESFAIGSLLEEGYNVRLTGQDVERGTFSHRHHVYHHQSLDKVTYGPLQSLFPGGGTYMVCNSSLSEFGVLGFELGYSMVSPYNLVMWEAQFGDFANSGQIIFDQFLSSGESKWGRQTGLVTLLPHGLEGQGPEHSSGRPERFLQMSAEPEMPLEDMPKQMHMANWFIANPTTPANLFHILRRQLKLNYRKPLILFTPKSLLRHPEAKSSLEEFTGETMFKPYIKDETITNPESVEKVILCCGKVFYDLKGERAKRKLDTKVAICRIEQVFPFPYSDLRKDMSQYPKAQVLWAQEEHKNQGWWDFVKTRLATVVDRPVEYRGRAPSSASSSGTKLMHEKELVTFLEKCFS</sequence>
<dbReference type="GO" id="GO:0006099">
    <property type="term" value="P:tricarboxylic acid cycle"/>
    <property type="evidence" value="ECO:0007669"/>
    <property type="project" value="TreeGrafter"/>
</dbReference>
<comment type="subcellular location">
    <subcellularLocation>
        <location evidence="3">Mitochondrion</location>
    </subcellularLocation>
</comment>
<organism evidence="18">
    <name type="scientific">Cuerna arida</name>
    <dbReference type="NCBI Taxonomy" id="1464854"/>
    <lineage>
        <taxon>Eukaryota</taxon>
        <taxon>Metazoa</taxon>
        <taxon>Ecdysozoa</taxon>
        <taxon>Arthropoda</taxon>
        <taxon>Hexapoda</taxon>
        <taxon>Insecta</taxon>
        <taxon>Pterygota</taxon>
        <taxon>Neoptera</taxon>
        <taxon>Paraneoptera</taxon>
        <taxon>Hemiptera</taxon>
        <taxon>Auchenorrhyncha</taxon>
        <taxon>Membracoidea</taxon>
        <taxon>Cicadellidae</taxon>
        <taxon>Cicadellinae</taxon>
        <taxon>Proconiini</taxon>
        <taxon>Cuerna</taxon>
    </lineage>
</organism>
<dbReference type="PIRSF" id="PIRSF000157">
    <property type="entry name" value="Oxoglu_dh_E1"/>
    <property type="match status" value="1"/>
</dbReference>
<dbReference type="InterPro" id="IPR005475">
    <property type="entry name" value="Transketolase-like_Pyr-bd"/>
</dbReference>
<dbReference type="InterPro" id="IPR001017">
    <property type="entry name" value="DH_E1"/>
</dbReference>
<comment type="cofactor">
    <cofactor evidence="1">
        <name>Mg(2+)</name>
        <dbReference type="ChEBI" id="CHEBI:18420"/>
    </cofactor>
</comment>
<dbReference type="AlphaFoldDB" id="A0A1B6EUW2"/>
<dbReference type="Gene3D" id="3.40.50.970">
    <property type="match status" value="1"/>
</dbReference>
<evidence type="ECO:0000256" key="16">
    <source>
        <dbReference type="ARBA" id="ARBA00042984"/>
    </source>
</evidence>
<accession>A0A1B6EUW2</accession>
<dbReference type="SUPFAM" id="SSF52518">
    <property type="entry name" value="Thiamin diphosphate-binding fold (THDP-binding)"/>
    <property type="match status" value="2"/>
</dbReference>
<dbReference type="EMBL" id="GECZ01027955">
    <property type="protein sequence ID" value="JAS41814.1"/>
    <property type="molecule type" value="Transcribed_RNA"/>
</dbReference>
<dbReference type="Gene3D" id="3.40.50.12470">
    <property type="match status" value="1"/>
</dbReference>
<keyword evidence="9" id="KW-0560">Oxidoreductase</keyword>
<evidence type="ECO:0000256" key="3">
    <source>
        <dbReference type="ARBA" id="ARBA00004173"/>
    </source>
</evidence>
<dbReference type="Pfam" id="PF02779">
    <property type="entry name" value="Transket_pyr"/>
    <property type="match status" value="1"/>
</dbReference>
<dbReference type="PANTHER" id="PTHR23152">
    <property type="entry name" value="2-OXOGLUTARATE DEHYDROGENASE"/>
    <property type="match status" value="1"/>
</dbReference>
<reference evidence="18" key="1">
    <citation type="submission" date="2015-11" db="EMBL/GenBank/DDBJ databases">
        <title>De novo transcriptome assembly of four potential Pierce s Disease insect vectors from Arizona vineyards.</title>
        <authorList>
            <person name="Tassone E.E."/>
        </authorList>
    </citation>
    <scope>NUCLEOTIDE SEQUENCE</scope>
</reference>
<comment type="similarity">
    <text evidence="4">Belongs to the alpha-ketoglutarate dehydrogenase family.</text>
</comment>
<name>A0A1B6EUW2_9HEMI</name>
<keyword evidence="12" id="KW-0324">Glycolysis</keyword>
<keyword evidence="7" id="KW-0460">Magnesium</keyword>
<keyword evidence="10" id="KW-0786">Thiamine pyrophosphate</keyword>
<dbReference type="FunFam" id="3.40.50.12470:FF:000007">
    <property type="entry name" value="2-oxoglutarate dehydrogenase e1 mitochondrial"/>
    <property type="match status" value="1"/>
</dbReference>
<evidence type="ECO:0000259" key="17">
    <source>
        <dbReference type="SMART" id="SM00861"/>
    </source>
</evidence>
<dbReference type="CDD" id="cd02016">
    <property type="entry name" value="TPP_E1_OGDC_like"/>
    <property type="match status" value="1"/>
</dbReference>